<dbReference type="EMBL" id="PVTJ01000004">
    <property type="protein sequence ID" value="PRY59180.1"/>
    <property type="molecule type" value="Genomic_DNA"/>
</dbReference>
<comment type="caution">
    <text evidence="2">The sequence shown here is derived from an EMBL/GenBank/DDBJ whole genome shotgun (WGS) entry which is preliminary data.</text>
</comment>
<proteinExistence type="predicted"/>
<organism evidence="2 3">
    <name type="scientific">Glycomyces artemisiae</name>
    <dbReference type="NCBI Taxonomy" id="1076443"/>
    <lineage>
        <taxon>Bacteria</taxon>
        <taxon>Bacillati</taxon>
        <taxon>Actinomycetota</taxon>
        <taxon>Actinomycetes</taxon>
        <taxon>Glycomycetales</taxon>
        <taxon>Glycomycetaceae</taxon>
        <taxon>Glycomyces</taxon>
    </lineage>
</organism>
<keyword evidence="3" id="KW-1185">Reference proteome</keyword>
<keyword evidence="1" id="KW-0472">Membrane</keyword>
<feature type="transmembrane region" description="Helical" evidence="1">
    <location>
        <begin position="43"/>
        <end position="62"/>
    </location>
</feature>
<name>A0A2T0UMP3_9ACTN</name>
<dbReference type="AlphaFoldDB" id="A0A2T0UMP3"/>
<gene>
    <name evidence="2" type="ORF">B0I28_104339</name>
</gene>
<evidence type="ECO:0000313" key="2">
    <source>
        <dbReference type="EMBL" id="PRY59180.1"/>
    </source>
</evidence>
<dbReference type="RefSeq" id="WP_106364267.1">
    <property type="nucleotide sequence ID" value="NZ_PVTJ01000004.1"/>
</dbReference>
<keyword evidence="1" id="KW-0812">Transmembrane</keyword>
<protein>
    <recommendedName>
        <fullName evidence="4">DUF4190 domain-containing protein</fullName>
    </recommendedName>
</protein>
<sequence>MYSPYYPHPYPPPKRGNGFGVTSLVFGLIGLIVFSWIPVLNVFIGIPLALLAVIFGIVGLATSGSRGGDGSGTGGTGLFLGLLTIIIVICMWSWIFEAI</sequence>
<reference evidence="2 3" key="1">
    <citation type="submission" date="2018-03" db="EMBL/GenBank/DDBJ databases">
        <title>Genomic Encyclopedia of Type Strains, Phase III (KMG-III): the genomes of soil and plant-associated and newly described type strains.</title>
        <authorList>
            <person name="Whitman W."/>
        </authorList>
    </citation>
    <scope>NUCLEOTIDE SEQUENCE [LARGE SCALE GENOMIC DNA]</scope>
    <source>
        <strain evidence="2 3">CGMCC 4.7067</strain>
    </source>
</reference>
<evidence type="ECO:0008006" key="4">
    <source>
        <dbReference type="Google" id="ProtNLM"/>
    </source>
</evidence>
<dbReference type="Proteomes" id="UP000238176">
    <property type="component" value="Unassembled WGS sequence"/>
</dbReference>
<dbReference type="OrthoDB" id="5193911at2"/>
<evidence type="ECO:0000313" key="3">
    <source>
        <dbReference type="Proteomes" id="UP000238176"/>
    </source>
</evidence>
<feature type="transmembrane region" description="Helical" evidence="1">
    <location>
        <begin position="74"/>
        <end position="95"/>
    </location>
</feature>
<keyword evidence="1" id="KW-1133">Transmembrane helix</keyword>
<feature type="transmembrane region" description="Helical" evidence="1">
    <location>
        <begin position="18"/>
        <end position="37"/>
    </location>
</feature>
<accession>A0A2T0UMP3</accession>
<evidence type="ECO:0000256" key="1">
    <source>
        <dbReference type="SAM" id="Phobius"/>
    </source>
</evidence>